<comment type="caution">
    <text evidence="1">The sequence shown here is derived from an EMBL/GenBank/DDBJ whole genome shotgun (WGS) entry which is preliminary data.</text>
</comment>
<dbReference type="OrthoDB" id="8906191at2"/>
<organism evidence="1 2">
    <name type="scientific">Aquabacterium commune</name>
    <dbReference type="NCBI Taxonomy" id="70586"/>
    <lineage>
        <taxon>Bacteria</taxon>
        <taxon>Pseudomonadati</taxon>
        <taxon>Pseudomonadota</taxon>
        <taxon>Betaproteobacteria</taxon>
        <taxon>Burkholderiales</taxon>
        <taxon>Aquabacterium</taxon>
    </lineage>
</organism>
<sequence>MPLTDAQRQAIRDEELFRDEVRRELTALGGKKAPPGWLERISSFFESKTGFWLLTTVLAGVTATGFTELRNYLNREEIAQRQAAERSRTDMETVLKLGPMLTSDNRTEADMAIILLDALLVDKAVNDRIAKPVLLLVQNTVTKGQRPNATPAEQGNANAILAYMDSARIDAIRRPDTAGASAAPAAAAPTPLLKALDQTVLPARVYLQIGRETDRPVATAAQKALREAGLIVPGIEVVSDRRAPARNDLRYCADRVDEAVLARVRSAVDSAIQPAPVALTLPPAMCTKVRHNHFEIWYALQPT</sequence>
<accession>A0A4R6RP61</accession>
<evidence type="ECO:0000313" key="2">
    <source>
        <dbReference type="Proteomes" id="UP000294593"/>
    </source>
</evidence>
<reference evidence="1 2" key="1">
    <citation type="submission" date="2019-03" db="EMBL/GenBank/DDBJ databases">
        <title>Genomic Encyclopedia of Type Strains, Phase IV (KMG-IV): sequencing the most valuable type-strain genomes for metagenomic binning, comparative biology and taxonomic classification.</title>
        <authorList>
            <person name="Goeker M."/>
        </authorList>
    </citation>
    <scope>NUCLEOTIDE SEQUENCE [LARGE SCALE GENOMIC DNA]</scope>
    <source>
        <strain evidence="1 2">DSM 11901</strain>
    </source>
</reference>
<name>A0A4R6RP61_9BURK</name>
<keyword evidence="2" id="KW-1185">Reference proteome</keyword>
<dbReference type="EMBL" id="SNXW01000001">
    <property type="protein sequence ID" value="TDP87877.1"/>
    <property type="molecule type" value="Genomic_DNA"/>
</dbReference>
<dbReference type="Proteomes" id="UP000294593">
    <property type="component" value="Unassembled WGS sequence"/>
</dbReference>
<proteinExistence type="predicted"/>
<dbReference type="AlphaFoldDB" id="A0A4R6RP61"/>
<gene>
    <name evidence="1" type="ORF">EV672_1018</name>
</gene>
<protein>
    <submittedName>
        <fullName evidence="1">Uncharacterized protein</fullName>
    </submittedName>
</protein>
<evidence type="ECO:0000313" key="1">
    <source>
        <dbReference type="EMBL" id="TDP87877.1"/>
    </source>
</evidence>
<dbReference type="RefSeq" id="WP_133605562.1">
    <property type="nucleotide sequence ID" value="NZ_SNXW01000001.1"/>
</dbReference>